<dbReference type="AlphaFoldDB" id="A0A9D4QMK9"/>
<organism evidence="1 2">
    <name type="scientific">Dreissena polymorpha</name>
    <name type="common">Zebra mussel</name>
    <name type="synonym">Mytilus polymorpha</name>
    <dbReference type="NCBI Taxonomy" id="45954"/>
    <lineage>
        <taxon>Eukaryota</taxon>
        <taxon>Metazoa</taxon>
        <taxon>Spiralia</taxon>
        <taxon>Lophotrochozoa</taxon>
        <taxon>Mollusca</taxon>
        <taxon>Bivalvia</taxon>
        <taxon>Autobranchia</taxon>
        <taxon>Heteroconchia</taxon>
        <taxon>Euheterodonta</taxon>
        <taxon>Imparidentia</taxon>
        <taxon>Neoheterodontei</taxon>
        <taxon>Myida</taxon>
        <taxon>Dreissenoidea</taxon>
        <taxon>Dreissenidae</taxon>
        <taxon>Dreissena</taxon>
    </lineage>
</organism>
<evidence type="ECO:0000313" key="2">
    <source>
        <dbReference type="Proteomes" id="UP000828390"/>
    </source>
</evidence>
<gene>
    <name evidence="1" type="ORF">DPMN_109056</name>
</gene>
<reference evidence="1" key="2">
    <citation type="submission" date="2020-11" db="EMBL/GenBank/DDBJ databases">
        <authorList>
            <person name="McCartney M.A."/>
            <person name="Auch B."/>
            <person name="Kono T."/>
            <person name="Mallez S."/>
            <person name="Becker A."/>
            <person name="Gohl D.M."/>
            <person name="Silverstein K.A.T."/>
            <person name="Koren S."/>
            <person name="Bechman K.B."/>
            <person name="Herman A."/>
            <person name="Abrahante J.E."/>
            <person name="Garbe J."/>
        </authorList>
    </citation>
    <scope>NUCLEOTIDE SEQUENCE</scope>
    <source>
        <strain evidence="1">Duluth1</strain>
        <tissue evidence="1">Whole animal</tissue>
    </source>
</reference>
<protein>
    <submittedName>
        <fullName evidence="1">Uncharacterized protein</fullName>
    </submittedName>
</protein>
<keyword evidence="2" id="KW-1185">Reference proteome</keyword>
<reference evidence="1" key="1">
    <citation type="journal article" date="2019" name="bioRxiv">
        <title>The Genome of the Zebra Mussel, Dreissena polymorpha: A Resource for Invasive Species Research.</title>
        <authorList>
            <person name="McCartney M.A."/>
            <person name="Auch B."/>
            <person name="Kono T."/>
            <person name="Mallez S."/>
            <person name="Zhang Y."/>
            <person name="Obille A."/>
            <person name="Becker A."/>
            <person name="Abrahante J.E."/>
            <person name="Garbe J."/>
            <person name="Badalamenti J.P."/>
            <person name="Herman A."/>
            <person name="Mangelson H."/>
            <person name="Liachko I."/>
            <person name="Sullivan S."/>
            <person name="Sone E.D."/>
            <person name="Koren S."/>
            <person name="Silverstein K.A.T."/>
            <person name="Beckman K.B."/>
            <person name="Gohl D.M."/>
        </authorList>
    </citation>
    <scope>NUCLEOTIDE SEQUENCE</scope>
    <source>
        <strain evidence="1">Duluth1</strain>
        <tissue evidence="1">Whole animal</tissue>
    </source>
</reference>
<evidence type="ECO:0000313" key="1">
    <source>
        <dbReference type="EMBL" id="KAH3835697.1"/>
    </source>
</evidence>
<dbReference type="Proteomes" id="UP000828390">
    <property type="component" value="Unassembled WGS sequence"/>
</dbReference>
<comment type="caution">
    <text evidence="1">The sequence shown here is derived from an EMBL/GenBank/DDBJ whole genome shotgun (WGS) entry which is preliminary data.</text>
</comment>
<proteinExistence type="predicted"/>
<sequence>MKTNWKFAMNVFLCERQWSHAKLNKQCVSKLKVATKERNDSRASHRNAKRLQEEQTLSSVQDQKWPLLVIAGSKHSCKGRTVLENVTYPGIQLYVTTTENCSHMMKGYCGTNSMVTPKKIFICFRSITRAATTESMP</sequence>
<accession>A0A9D4QMK9</accession>
<name>A0A9D4QMK9_DREPO</name>
<dbReference type="EMBL" id="JAIWYP010000004">
    <property type="protein sequence ID" value="KAH3835697.1"/>
    <property type="molecule type" value="Genomic_DNA"/>
</dbReference>